<dbReference type="HAMAP" id="MF_01974">
    <property type="entry name" value="MetAP_1"/>
    <property type="match status" value="1"/>
</dbReference>
<dbReference type="RefSeq" id="WP_394333793.1">
    <property type="nucleotide sequence ID" value="NZ_FOLQ01000005.1"/>
</dbReference>
<keyword evidence="10" id="KW-1185">Reference proteome</keyword>
<keyword evidence="3 6" id="KW-0645">Protease</keyword>
<feature type="binding site" evidence="6">
    <location>
        <position position="86"/>
    </location>
    <ligand>
        <name>substrate</name>
    </ligand>
</feature>
<comment type="similarity">
    <text evidence="6">Belongs to the peptidase M24A family. Methionine aminopeptidase type 1 subfamily.</text>
</comment>
<feature type="binding site" evidence="6">
    <location>
        <position position="241"/>
    </location>
    <ligand>
        <name>a divalent metal cation</name>
        <dbReference type="ChEBI" id="CHEBI:60240"/>
        <label>1</label>
    </ligand>
</feature>
<sequence length="279" mass="30736">MSSSDKKDKMIFIRSDEEIALIKISAQVLGKAHAEVAKLVRPGVTTKELDRVAETFIKDNGGSPSFLGYNKFPASLCISVNDVVVHGFPSRYELRDGDIISIDCGVKLNGYHSDSAYTYPIGEVSPAVRRLLSRTKESLYIGLEKAIEGNRVGDIGYAIQTYTEKFGYSVVRELVGHGVGQNLHEAPEVPNYGKRGQGPKLQEGMILAIEPMINFGKKGVVQERDGWTIRTVDRKPSAHFEHTVAVRKGKAEILTTFEYIEAVTANTSLMVETQDLMAV</sequence>
<feature type="binding site" evidence="6">
    <location>
        <position position="184"/>
    </location>
    <ligand>
        <name>substrate</name>
    </ligand>
</feature>
<dbReference type="InterPro" id="IPR000994">
    <property type="entry name" value="Pept_M24"/>
</dbReference>
<dbReference type="GO" id="GO:0005829">
    <property type="term" value="C:cytosol"/>
    <property type="evidence" value="ECO:0007669"/>
    <property type="project" value="TreeGrafter"/>
</dbReference>
<accession>A0A1I1SW69</accession>
<evidence type="ECO:0000313" key="10">
    <source>
        <dbReference type="Proteomes" id="UP000198598"/>
    </source>
</evidence>
<evidence type="ECO:0000256" key="7">
    <source>
        <dbReference type="RuleBase" id="RU003653"/>
    </source>
</evidence>
<dbReference type="Proteomes" id="UP000198598">
    <property type="component" value="Unassembled WGS sequence"/>
</dbReference>
<evidence type="ECO:0000259" key="8">
    <source>
        <dbReference type="Pfam" id="PF00557"/>
    </source>
</evidence>
<evidence type="ECO:0000256" key="6">
    <source>
        <dbReference type="HAMAP-Rule" id="MF_01974"/>
    </source>
</evidence>
<keyword evidence="2 6" id="KW-0031">Aminopeptidase</keyword>
<evidence type="ECO:0000256" key="3">
    <source>
        <dbReference type="ARBA" id="ARBA00022670"/>
    </source>
</evidence>
<dbReference type="GO" id="GO:0070006">
    <property type="term" value="F:metalloaminopeptidase activity"/>
    <property type="evidence" value="ECO:0007669"/>
    <property type="project" value="UniProtKB-UniRule"/>
</dbReference>
<evidence type="ECO:0000256" key="2">
    <source>
        <dbReference type="ARBA" id="ARBA00022438"/>
    </source>
</evidence>
<feature type="binding site" evidence="6">
    <location>
        <position position="103"/>
    </location>
    <ligand>
        <name>a divalent metal cation</name>
        <dbReference type="ChEBI" id="CHEBI:60240"/>
        <label>1</label>
    </ligand>
</feature>
<dbReference type="SUPFAM" id="SSF55920">
    <property type="entry name" value="Creatinase/aminopeptidase"/>
    <property type="match status" value="1"/>
</dbReference>
<dbReference type="EC" id="3.4.11.18" evidence="6 7"/>
<dbReference type="AlphaFoldDB" id="A0A1I1SW69"/>
<dbReference type="Gene3D" id="3.90.230.10">
    <property type="entry name" value="Creatinase/methionine aminopeptidase superfamily"/>
    <property type="match status" value="1"/>
</dbReference>
<feature type="binding site" evidence="6">
    <location>
        <position position="114"/>
    </location>
    <ligand>
        <name>a divalent metal cation</name>
        <dbReference type="ChEBI" id="CHEBI:60240"/>
        <label>2</label>
        <note>catalytic</note>
    </ligand>
</feature>
<dbReference type="STRING" id="662367.SAMN05216167_105258"/>
<feature type="binding site" evidence="6">
    <location>
        <position position="177"/>
    </location>
    <ligand>
        <name>a divalent metal cation</name>
        <dbReference type="ChEBI" id="CHEBI:60240"/>
        <label>2</label>
        <note>catalytic</note>
    </ligand>
</feature>
<comment type="cofactor">
    <cofactor evidence="6">
        <name>Co(2+)</name>
        <dbReference type="ChEBI" id="CHEBI:48828"/>
    </cofactor>
    <cofactor evidence="6">
        <name>Zn(2+)</name>
        <dbReference type="ChEBI" id="CHEBI:29105"/>
    </cofactor>
    <cofactor evidence="6">
        <name>Mn(2+)</name>
        <dbReference type="ChEBI" id="CHEBI:29035"/>
    </cofactor>
    <cofactor evidence="6">
        <name>Fe(2+)</name>
        <dbReference type="ChEBI" id="CHEBI:29033"/>
    </cofactor>
    <text evidence="6">Binds 2 divalent metal cations per subunit. Has a high-affinity and a low affinity metal-binding site. The true nature of the physiological cofactor is under debate. The enzyme is active with cobalt, zinc, manganese or divalent iron ions. Most likely, methionine aminopeptidases function as mononuclear Fe(2+)-metalloproteases under physiological conditions, and the catalytically relevant metal-binding site has been assigned to the histidine-containing high-affinity site.</text>
</comment>
<dbReference type="PRINTS" id="PR00599">
    <property type="entry name" value="MAPEPTIDASE"/>
</dbReference>
<dbReference type="CDD" id="cd01086">
    <property type="entry name" value="MetAP1"/>
    <property type="match status" value="1"/>
</dbReference>
<keyword evidence="5 6" id="KW-0378">Hydrolase</keyword>
<protein>
    <recommendedName>
        <fullName evidence="6 7">Methionine aminopeptidase</fullName>
        <shortName evidence="6">MAP</shortName>
        <shortName evidence="6">MetAP</shortName>
        <ecNumber evidence="6 7">3.4.11.18</ecNumber>
    </recommendedName>
    <alternativeName>
        <fullName evidence="6">Peptidase M</fullName>
    </alternativeName>
</protein>
<dbReference type="InterPro" id="IPR002467">
    <property type="entry name" value="Pept_M24A_MAP1"/>
</dbReference>
<gene>
    <name evidence="6" type="primary">map</name>
    <name evidence="9" type="ORF">SAMN05216167_105258</name>
</gene>
<dbReference type="GO" id="GO:0004239">
    <property type="term" value="F:initiator methionyl aminopeptidase activity"/>
    <property type="evidence" value="ECO:0007669"/>
    <property type="project" value="UniProtKB-UniRule"/>
</dbReference>
<evidence type="ECO:0000256" key="4">
    <source>
        <dbReference type="ARBA" id="ARBA00022723"/>
    </source>
</evidence>
<proteinExistence type="inferred from homology"/>
<name>A0A1I1SW69_9BACT</name>
<evidence type="ECO:0000256" key="5">
    <source>
        <dbReference type="ARBA" id="ARBA00022801"/>
    </source>
</evidence>
<dbReference type="PANTHER" id="PTHR43330:SF27">
    <property type="entry name" value="METHIONINE AMINOPEPTIDASE"/>
    <property type="match status" value="1"/>
</dbReference>
<dbReference type="InterPro" id="IPR036005">
    <property type="entry name" value="Creatinase/aminopeptidase-like"/>
</dbReference>
<feature type="binding site" evidence="6">
    <location>
        <position position="114"/>
    </location>
    <ligand>
        <name>a divalent metal cation</name>
        <dbReference type="ChEBI" id="CHEBI:60240"/>
        <label>1</label>
    </ligand>
</feature>
<feature type="binding site" evidence="6">
    <location>
        <position position="241"/>
    </location>
    <ligand>
        <name>a divalent metal cation</name>
        <dbReference type="ChEBI" id="CHEBI:60240"/>
        <label>2</label>
        <note>catalytic</note>
    </ligand>
</feature>
<feature type="binding site" evidence="6">
    <location>
        <position position="210"/>
    </location>
    <ligand>
        <name>a divalent metal cation</name>
        <dbReference type="ChEBI" id="CHEBI:60240"/>
        <label>2</label>
        <note>catalytic</note>
    </ligand>
</feature>
<dbReference type="Pfam" id="PF00557">
    <property type="entry name" value="Peptidase_M24"/>
    <property type="match status" value="1"/>
</dbReference>
<comment type="function">
    <text evidence="1 6">Removes the N-terminal methionine from nascent proteins. The N-terminal methionine is often cleaved when the second residue in the primary sequence is small and uncharged (Met-Ala-, Cys, Gly, Pro, Ser, Thr, or Val). Requires deformylation of the N(alpha)-formylated initiator methionine before it can be hydrolyzed.</text>
</comment>
<evidence type="ECO:0000256" key="1">
    <source>
        <dbReference type="ARBA" id="ARBA00002521"/>
    </source>
</evidence>
<dbReference type="GO" id="GO:0006508">
    <property type="term" value="P:proteolysis"/>
    <property type="evidence" value="ECO:0007669"/>
    <property type="project" value="UniProtKB-KW"/>
</dbReference>
<comment type="subunit">
    <text evidence="6">Monomer.</text>
</comment>
<comment type="catalytic activity">
    <reaction evidence="6 7">
        <text>Release of N-terminal amino acids, preferentially methionine, from peptides and arylamides.</text>
        <dbReference type="EC" id="3.4.11.18"/>
    </reaction>
</comment>
<dbReference type="EMBL" id="FOLQ01000005">
    <property type="protein sequence ID" value="SFD50739.1"/>
    <property type="molecule type" value="Genomic_DNA"/>
</dbReference>
<dbReference type="InterPro" id="IPR001714">
    <property type="entry name" value="Pept_M24_MAP"/>
</dbReference>
<dbReference type="GO" id="GO:0046872">
    <property type="term" value="F:metal ion binding"/>
    <property type="evidence" value="ECO:0007669"/>
    <property type="project" value="UniProtKB-UniRule"/>
</dbReference>
<keyword evidence="4 6" id="KW-0479">Metal-binding</keyword>
<reference evidence="9 10" key="1">
    <citation type="submission" date="2016-10" db="EMBL/GenBank/DDBJ databases">
        <authorList>
            <person name="de Groot N.N."/>
        </authorList>
    </citation>
    <scope>NUCLEOTIDE SEQUENCE [LARGE SCALE GENOMIC DNA]</scope>
    <source>
        <strain evidence="9 10">DSM 26130</strain>
    </source>
</reference>
<feature type="domain" description="Peptidase M24" evidence="8">
    <location>
        <begin position="21"/>
        <end position="247"/>
    </location>
</feature>
<dbReference type="PANTHER" id="PTHR43330">
    <property type="entry name" value="METHIONINE AMINOPEPTIDASE"/>
    <property type="match status" value="1"/>
</dbReference>
<dbReference type="NCBIfam" id="TIGR00500">
    <property type="entry name" value="met_pdase_I"/>
    <property type="match status" value="1"/>
</dbReference>
<evidence type="ECO:0000313" key="9">
    <source>
        <dbReference type="EMBL" id="SFD50739.1"/>
    </source>
</evidence>
<organism evidence="9 10">
    <name type="scientific">Spirosoma endophyticum</name>
    <dbReference type="NCBI Taxonomy" id="662367"/>
    <lineage>
        <taxon>Bacteria</taxon>
        <taxon>Pseudomonadati</taxon>
        <taxon>Bacteroidota</taxon>
        <taxon>Cytophagia</taxon>
        <taxon>Cytophagales</taxon>
        <taxon>Cytophagaceae</taxon>
        <taxon>Spirosoma</taxon>
    </lineage>
</organism>